<sequence>MVFLKDITPAASNNIDTRFILLDTGKISAEGQNKTCLALVADETAAVHFQLWGQECDTFQTGDIMHLSNGIFSYQRKNLVLRAGKRGKIEKTGEFTLSYVEMPNMSEINWVLDPNNRNKYIQGTIISNYSRIFPPVR</sequence>
<dbReference type="KEGG" id="soe:110803973"/>
<dbReference type="GO" id="GO:0000724">
    <property type="term" value="P:double-strand break repair via homologous recombination"/>
    <property type="evidence" value="ECO:0000318"/>
    <property type="project" value="GO_Central"/>
</dbReference>
<dbReference type="RefSeq" id="XP_021865214.1">
    <property type="nucleotide sequence ID" value="XM_022009522.2"/>
</dbReference>
<accession>A0A9R0KC76</accession>
<reference evidence="3" key="2">
    <citation type="submission" date="2025-08" db="UniProtKB">
        <authorList>
            <consortium name="RefSeq"/>
        </authorList>
    </citation>
    <scope>IDENTIFICATION</scope>
    <source>
        <tissue evidence="3">Leaf</tissue>
    </source>
</reference>
<reference evidence="2" key="1">
    <citation type="journal article" date="2021" name="Nat. Commun.">
        <title>Genomic analyses provide insights into spinach domestication and the genetic basis of agronomic traits.</title>
        <authorList>
            <person name="Cai X."/>
            <person name="Sun X."/>
            <person name="Xu C."/>
            <person name="Sun H."/>
            <person name="Wang X."/>
            <person name="Ge C."/>
            <person name="Zhang Z."/>
            <person name="Wang Q."/>
            <person name="Fei Z."/>
            <person name="Jiao C."/>
            <person name="Wang Q."/>
        </authorList>
    </citation>
    <scope>NUCLEOTIDE SEQUENCE [LARGE SCALE GENOMIC DNA]</scope>
    <source>
        <strain evidence="2">cv. Varoflay</strain>
    </source>
</reference>
<dbReference type="AlphaFoldDB" id="A0A9R0KC76"/>
<dbReference type="GO" id="GO:0044818">
    <property type="term" value="P:mitotic G2/M transition checkpoint"/>
    <property type="evidence" value="ECO:0000318"/>
    <property type="project" value="GO_Central"/>
</dbReference>
<proteinExistence type="predicted"/>
<dbReference type="OrthoDB" id="295715at2759"/>
<name>A0A9R0KC76_SPIOL</name>
<dbReference type="GO" id="GO:0010212">
    <property type="term" value="P:response to ionizing radiation"/>
    <property type="evidence" value="ECO:0000318"/>
    <property type="project" value="GO_Central"/>
</dbReference>
<dbReference type="GO" id="GO:0070876">
    <property type="term" value="C:SOSS complex"/>
    <property type="evidence" value="ECO:0000318"/>
    <property type="project" value="GO_Central"/>
</dbReference>
<protein>
    <recommendedName>
        <fullName evidence="4">SOSS complex subunit B homolog</fullName>
    </recommendedName>
</protein>
<evidence type="ECO:0000313" key="2">
    <source>
        <dbReference type="Proteomes" id="UP000813463"/>
    </source>
</evidence>
<dbReference type="FunFam" id="2.40.50.140:FF:000072">
    <property type="entry name" value="SOSS complex subunit B2"/>
    <property type="match status" value="1"/>
</dbReference>
<dbReference type="GO" id="GO:0003677">
    <property type="term" value="F:DNA binding"/>
    <property type="evidence" value="ECO:0000318"/>
    <property type="project" value="GO_Central"/>
</dbReference>
<organism evidence="2 3">
    <name type="scientific">Spinacia oleracea</name>
    <name type="common">Spinach</name>
    <dbReference type="NCBI Taxonomy" id="3562"/>
    <lineage>
        <taxon>Eukaryota</taxon>
        <taxon>Viridiplantae</taxon>
        <taxon>Streptophyta</taxon>
        <taxon>Embryophyta</taxon>
        <taxon>Tracheophyta</taxon>
        <taxon>Spermatophyta</taxon>
        <taxon>Magnoliopsida</taxon>
        <taxon>eudicotyledons</taxon>
        <taxon>Gunneridae</taxon>
        <taxon>Pentapetalae</taxon>
        <taxon>Caryophyllales</taxon>
        <taxon>Chenopodiaceae</taxon>
        <taxon>Chenopodioideae</taxon>
        <taxon>Anserineae</taxon>
        <taxon>Spinacia</taxon>
    </lineage>
</organism>
<keyword evidence="2" id="KW-1185">Reference proteome</keyword>
<gene>
    <name evidence="3" type="primary">LOC110803973</name>
</gene>
<dbReference type="SUPFAM" id="SSF50249">
    <property type="entry name" value="Nucleic acid-binding proteins"/>
    <property type="match status" value="1"/>
</dbReference>
<keyword evidence="1" id="KW-0238">DNA-binding</keyword>
<dbReference type="Proteomes" id="UP000813463">
    <property type="component" value="Chromosome 6"/>
</dbReference>
<evidence type="ECO:0000256" key="1">
    <source>
        <dbReference type="ARBA" id="ARBA00023125"/>
    </source>
</evidence>
<dbReference type="GO" id="GO:0005694">
    <property type="term" value="C:chromosome"/>
    <property type="evidence" value="ECO:0007669"/>
    <property type="project" value="UniProtKB-ARBA"/>
</dbReference>
<dbReference type="InterPro" id="IPR012340">
    <property type="entry name" value="NA-bd_OB-fold"/>
</dbReference>
<dbReference type="PANTHER" id="PTHR13356">
    <property type="entry name" value="OB FOLD NUCLEIC ACID BINDING PROTEIN-RELATED"/>
    <property type="match status" value="1"/>
</dbReference>
<evidence type="ECO:0008006" key="4">
    <source>
        <dbReference type="Google" id="ProtNLM"/>
    </source>
</evidence>
<dbReference type="Gene3D" id="2.40.50.140">
    <property type="entry name" value="Nucleic acid-binding proteins"/>
    <property type="match status" value="1"/>
</dbReference>
<dbReference type="GeneID" id="110803973"/>
<evidence type="ECO:0000313" key="3">
    <source>
        <dbReference type="RefSeq" id="XP_021865214.1"/>
    </source>
</evidence>
<dbReference type="PANTHER" id="PTHR13356:SF0">
    <property type="entry name" value="SOSS COMPLEX SUBUNIT B HOMOLOG"/>
    <property type="match status" value="1"/>
</dbReference>
<dbReference type="InterPro" id="IPR051231">
    <property type="entry name" value="SOSS-B"/>
</dbReference>